<dbReference type="InterPro" id="IPR028896">
    <property type="entry name" value="GcvT/YgfZ/DmdA"/>
</dbReference>
<feature type="domain" description="FAD dependent oxidoreductase" evidence="2">
    <location>
        <begin position="3"/>
        <end position="358"/>
    </location>
</feature>
<keyword evidence="7" id="KW-1185">Reference proteome</keyword>
<dbReference type="Pfam" id="PF01571">
    <property type="entry name" value="GCV_T"/>
    <property type="match status" value="1"/>
</dbReference>
<dbReference type="EMBL" id="BAAAGX010000021">
    <property type="protein sequence ID" value="GAA0261833.1"/>
    <property type="molecule type" value="Genomic_DNA"/>
</dbReference>
<protein>
    <submittedName>
        <fullName evidence="6">FAD-dependent oxidoreductase</fullName>
    </submittedName>
</protein>
<dbReference type="Proteomes" id="UP001500967">
    <property type="component" value="Unassembled WGS sequence"/>
</dbReference>
<dbReference type="Gene3D" id="3.30.70.1400">
    <property type="entry name" value="Aminomethyltransferase beta-barrel domains"/>
    <property type="match status" value="1"/>
</dbReference>
<comment type="caution">
    <text evidence="6">The sequence shown here is derived from an EMBL/GenBank/DDBJ whole genome shotgun (WGS) entry which is preliminary data.</text>
</comment>
<feature type="domain" description="FAD dependent oxidoreductase central" evidence="5">
    <location>
        <begin position="361"/>
        <end position="416"/>
    </location>
</feature>
<dbReference type="SUPFAM" id="SSF51905">
    <property type="entry name" value="FAD/NAD(P)-binding domain"/>
    <property type="match status" value="1"/>
</dbReference>
<dbReference type="InterPro" id="IPR013977">
    <property type="entry name" value="GcvT_C"/>
</dbReference>
<dbReference type="InterPro" id="IPR006076">
    <property type="entry name" value="FAD-dep_OxRdtase"/>
</dbReference>
<dbReference type="InterPro" id="IPR032503">
    <property type="entry name" value="FAO_M"/>
</dbReference>
<dbReference type="Pfam" id="PF08669">
    <property type="entry name" value="GCV_T_C"/>
    <property type="match status" value="1"/>
</dbReference>
<dbReference type="InterPro" id="IPR027266">
    <property type="entry name" value="TrmE/GcvT-like"/>
</dbReference>
<dbReference type="SUPFAM" id="SSF101790">
    <property type="entry name" value="Aminomethyltransferase beta-barrel domain"/>
    <property type="match status" value="1"/>
</dbReference>
<dbReference type="SUPFAM" id="SSF103025">
    <property type="entry name" value="Folate-binding domain"/>
    <property type="match status" value="1"/>
</dbReference>
<organism evidence="6 7">
    <name type="scientific">Cryptosporangium japonicum</name>
    <dbReference type="NCBI Taxonomy" id="80872"/>
    <lineage>
        <taxon>Bacteria</taxon>
        <taxon>Bacillati</taxon>
        <taxon>Actinomycetota</taxon>
        <taxon>Actinomycetes</taxon>
        <taxon>Cryptosporangiales</taxon>
        <taxon>Cryptosporangiaceae</taxon>
        <taxon>Cryptosporangium</taxon>
    </lineage>
</organism>
<dbReference type="PANTHER" id="PTHR43757:SF2">
    <property type="entry name" value="AMINOMETHYLTRANSFERASE, MITOCHONDRIAL"/>
    <property type="match status" value="1"/>
</dbReference>
<dbReference type="Gene3D" id="2.40.30.110">
    <property type="entry name" value="Aminomethyltransferase beta-barrel domains"/>
    <property type="match status" value="1"/>
</dbReference>
<evidence type="ECO:0000259" key="3">
    <source>
        <dbReference type="Pfam" id="PF01571"/>
    </source>
</evidence>
<gene>
    <name evidence="6" type="ORF">GCM10009539_54380</name>
</gene>
<name>A0ABP3EI83_9ACTN</name>
<evidence type="ECO:0000256" key="1">
    <source>
        <dbReference type="ARBA" id="ARBA00008609"/>
    </source>
</evidence>
<dbReference type="InterPro" id="IPR006222">
    <property type="entry name" value="GCVT_N"/>
</dbReference>
<dbReference type="PANTHER" id="PTHR43757">
    <property type="entry name" value="AMINOMETHYLTRANSFERASE"/>
    <property type="match status" value="1"/>
</dbReference>
<reference evidence="7" key="1">
    <citation type="journal article" date="2019" name="Int. J. Syst. Evol. Microbiol.">
        <title>The Global Catalogue of Microorganisms (GCM) 10K type strain sequencing project: providing services to taxonomists for standard genome sequencing and annotation.</title>
        <authorList>
            <consortium name="The Broad Institute Genomics Platform"/>
            <consortium name="The Broad Institute Genome Sequencing Center for Infectious Disease"/>
            <person name="Wu L."/>
            <person name="Ma J."/>
        </authorList>
    </citation>
    <scope>NUCLEOTIDE SEQUENCE [LARGE SCALE GENOMIC DNA]</scope>
    <source>
        <strain evidence="7">JCM 10425</strain>
    </source>
</reference>
<sequence>MTRVIVVGAGIVGSAIADELTQRGWTDVLVLDQGPLYATGGSSSHAPGLVFQTNPSKTMTNFAQYTVEKLGGLGERAFRPVGGLEVATTPQRLTELHRRAGFATSWGLPGEVLDPERAAALHPLLTPDKILGGFHTPTDGLVDAVGAVTLQAERAIANGARFLGGHRVTAVRRTPGGRVAGVDTDRGSFDADVVIGAAGFWGPRFGALAGLTVPLLPLAHQYAKTGPVSALPGTGTAPILRHQDADLYFREHGDRVGIGSYAHRPMPVERIRDHDESSVMPSIEEFTPADFDPSWDDAVALLPALAETKVEEGINGIFSFTADGFPLLGEHRELPGLWIAEAVWVTHSAGVAKAVAEWIVDGQPSVDVHECDLYRFDPVQLTDSYVRTRAERNFVEVYDILHPLDPPADPRPLRVSPFHPRQRELGAVFTEGAAWERPLWFTANDGLPEAAGVPERDDWSARHWSPTAGAEALVTRDRVAMYDMTPLSRLEVTGRGALAFLQRMTTNNLDKAPGAVTYTLLLDATGGVRSDLTVARLAPDRFQVGVNGPLDLDRFLRHAPDDVHVRDITGATCCIGLWGPRARTVLAPLTRTDVSHQAFGYFRAKHLAVGDVPVDALRLSYVGELGWELYTSAELGLRLWDTLWDAGQRHGVIAAGRSAFNSLRLEKGYRLAGTDMTTEHDPYAAGLGFAVRTDKDFIGRDALDARGEPARRLTVLTLDDPTAVVLGKEPVYRDDAPAGYVTSASYGYTIGRCVAYAWLPASLRPGDAVSIGYLGTRLAATVGTEPLFDPEMKRIRR</sequence>
<dbReference type="Gene3D" id="3.30.1360.120">
    <property type="entry name" value="Probable tRNA modification gtpase trme, domain 1"/>
    <property type="match status" value="1"/>
</dbReference>
<dbReference type="Gene3D" id="3.30.9.10">
    <property type="entry name" value="D-Amino Acid Oxidase, subunit A, domain 2"/>
    <property type="match status" value="1"/>
</dbReference>
<proteinExistence type="inferred from homology"/>
<dbReference type="Pfam" id="PF01266">
    <property type="entry name" value="DAO"/>
    <property type="match status" value="1"/>
</dbReference>
<feature type="domain" description="Aminomethyltransferase C-terminal" evidence="4">
    <location>
        <begin position="711"/>
        <end position="789"/>
    </location>
</feature>
<dbReference type="InterPro" id="IPR029043">
    <property type="entry name" value="GcvT/YgfZ_C"/>
</dbReference>
<dbReference type="Gene3D" id="3.50.50.60">
    <property type="entry name" value="FAD/NAD(P)-binding domain"/>
    <property type="match status" value="1"/>
</dbReference>
<evidence type="ECO:0000259" key="5">
    <source>
        <dbReference type="Pfam" id="PF16350"/>
    </source>
</evidence>
<dbReference type="InterPro" id="IPR036188">
    <property type="entry name" value="FAD/NAD-bd_sf"/>
</dbReference>
<evidence type="ECO:0000259" key="4">
    <source>
        <dbReference type="Pfam" id="PF08669"/>
    </source>
</evidence>
<feature type="domain" description="GCVT N-terminal" evidence="3">
    <location>
        <begin position="418"/>
        <end position="695"/>
    </location>
</feature>
<evidence type="ECO:0000313" key="7">
    <source>
        <dbReference type="Proteomes" id="UP001500967"/>
    </source>
</evidence>
<evidence type="ECO:0000259" key="2">
    <source>
        <dbReference type="Pfam" id="PF01266"/>
    </source>
</evidence>
<dbReference type="Pfam" id="PF16350">
    <property type="entry name" value="FAO_M"/>
    <property type="match status" value="1"/>
</dbReference>
<evidence type="ECO:0000313" key="6">
    <source>
        <dbReference type="EMBL" id="GAA0261833.1"/>
    </source>
</evidence>
<accession>A0ABP3EI83</accession>
<dbReference type="RefSeq" id="WP_344651759.1">
    <property type="nucleotide sequence ID" value="NZ_BAAAGX010000021.1"/>
</dbReference>
<comment type="similarity">
    <text evidence="1">Belongs to the GcvT family.</text>
</comment>
<dbReference type="SUPFAM" id="SSF54373">
    <property type="entry name" value="FAD-linked reductases, C-terminal domain"/>
    <property type="match status" value="1"/>
</dbReference>